<dbReference type="RefSeq" id="WP_111939826.1">
    <property type="nucleotide sequence ID" value="NZ_CP045235.1"/>
</dbReference>
<keyword evidence="7" id="KW-0808">Transferase</keyword>
<dbReference type="GO" id="GO:0003700">
    <property type="term" value="F:DNA-binding transcription factor activity"/>
    <property type="evidence" value="ECO:0007669"/>
    <property type="project" value="InterPro"/>
</dbReference>
<dbReference type="PROSITE" id="PS50949">
    <property type="entry name" value="HTH_GNTR"/>
    <property type="match status" value="1"/>
</dbReference>
<dbReference type="CDD" id="cd00609">
    <property type="entry name" value="AAT_like"/>
    <property type="match status" value="1"/>
</dbReference>
<dbReference type="InterPro" id="IPR036388">
    <property type="entry name" value="WH-like_DNA-bd_sf"/>
</dbReference>
<keyword evidence="7" id="KW-0032">Aminotransferase</keyword>
<evidence type="ECO:0000259" key="6">
    <source>
        <dbReference type="PROSITE" id="PS50949"/>
    </source>
</evidence>
<dbReference type="Pfam" id="PF00155">
    <property type="entry name" value="Aminotran_1_2"/>
    <property type="match status" value="1"/>
</dbReference>
<dbReference type="AlphaFoldDB" id="A0AAQ0FE95"/>
<dbReference type="InterPro" id="IPR015424">
    <property type="entry name" value="PyrdxlP-dep_Trfase"/>
</dbReference>
<name>A0AAQ0FE95_BURCE</name>
<dbReference type="EMBL" id="QLUZ01000007">
    <property type="protein sequence ID" value="RAQ10041.1"/>
    <property type="molecule type" value="Genomic_DNA"/>
</dbReference>
<dbReference type="InterPro" id="IPR000524">
    <property type="entry name" value="Tscrpt_reg_HTH_GntR"/>
</dbReference>
<dbReference type="Gene3D" id="3.40.640.10">
    <property type="entry name" value="Type I PLP-dependent aspartate aminotransferase-like (Major domain)"/>
    <property type="match status" value="1"/>
</dbReference>
<keyword evidence="2" id="KW-0663">Pyridoxal phosphate</keyword>
<dbReference type="InterPro" id="IPR051446">
    <property type="entry name" value="HTH_trans_reg/aminotransferase"/>
</dbReference>
<keyword evidence="4" id="KW-0238">DNA-binding</keyword>
<dbReference type="Gene3D" id="3.90.1150.10">
    <property type="entry name" value="Aspartate Aminotransferase, domain 1"/>
    <property type="match status" value="1"/>
</dbReference>
<evidence type="ECO:0000256" key="2">
    <source>
        <dbReference type="ARBA" id="ARBA00022898"/>
    </source>
</evidence>
<feature type="domain" description="HTH gntR-type" evidence="6">
    <location>
        <begin position="22"/>
        <end position="90"/>
    </location>
</feature>
<evidence type="ECO:0000313" key="7">
    <source>
        <dbReference type="EMBL" id="RAQ10041.1"/>
    </source>
</evidence>
<evidence type="ECO:0000313" key="8">
    <source>
        <dbReference type="Proteomes" id="UP000248899"/>
    </source>
</evidence>
<accession>A0AAQ0FE95</accession>
<dbReference type="PANTHER" id="PTHR46577:SF1">
    <property type="entry name" value="HTH-TYPE TRANSCRIPTIONAL REGULATORY PROTEIN GABR"/>
    <property type="match status" value="1"/>
</dbReference>
<dbReference type="SUPFAM" id="SSF53383">
    <property type="entry name" value="PLP-dependent transferases"/>
    <property type="match status" value="1"/>
</dbReference>
<dbReference type="InterPro" id="IPR015422">
    <property type="entry name" value="PyrdxlP-dep_Trfase_small"/>
</dbReference>
<sequence>MTVKTNIDTMSIIGNALANGQGPKYLRLALALQSAIQSGAIAQGTKLPPHRVFADALAVTPGTVSRAYSELERLGLVVARVGDGTYVHSREQERGRDAGFRNFVDAPALCHDMSRNMHIPGQEAALLARDLAQLSQSPRALQELMLYTPDAGLPHHRQAGARWLAHGEFAPSADQVLCVNGSQHGLLCALMALVRPGDTLVTEQLTYPGLAGLARFLGIKLIDIAMDDEGLVPESLEDACRANRVTAMYCTPTIQNPTTAVMSPARRHAIASICREHNLMVIEDETHGVLMEDRPLPLSYFAPERSILISSLSKAVAAGLRAGFLHVPAPLVSRQAAAIRASSWMAAPLGLEIASRWIEDGTARALLRQQIAEIERRKALVSDLLEGLNYRTHDHSPHFWIEVPAPWRSAEVEHHLRQRHHLISIAEAFSVGRGAVPHFVRASVSNASGGEAKLLEGFECLGEVLRGGVQPSQTPL</sequence>
<comment type="similarity">
    <text evidence="1">In the C-terminal section; belongs to the class-I pyridoxal-phosphate-dependent aminotransferase family.</text>
</comment>
<comment type="caution">
    <text evidence="7">The sequence shown here is derived from an EMBL/GenBank/DDBJ whole genome shotgun (WGS) entry which is preliminary data.</text>
</comment>
<evidence type="ECO:0000256" key="4">
    <source>
        <dbReference type="ARBA" id="ARBA00023125"/>
    </source>
</evidence>
<dbReference type="InterPro" id="IPR015421">
    <property type="entry name" value="PyrdxlP-dep_Trfase_major"/>
</dbReference>
<organism evidence="7 8">
    <name type="scientific">Burkholderia cepacia</name>
    <name type="common">Pseudomonas cepacia</name>
    <dbReference type="NCBI Taxonomy" id="292"/>
    <lineage>
        <taxon>Bacteria</taxon>
        <taxon>Pseudomonadati</taxon>
        <taxon>Pseudomonadota</taxon>
        <taxon>Betaproteobacteria</taxon>
        <taxon>Burkholderiales</taxon>
        <taxon>Burkholderiaceae</taxon>
        <taxon>Burkholderia</taxon>
        <taxon>Burkholderia cepacia complex</taxon>
    </lineage>
</organism>
<dbReference type="GO" id="GO:0003677">
    <property type="term" value="F:DNA binding"/>
    <property type="evidence" value="ECO:0007669"/>
    <property type="project" value="UniProtKB-KW"/>
</dbReference>
<proteinExistence type="inferred from homology"/>
<evidence type="ECO:0000256" key="1">
    <source>
        <dbReference type="ARBA" id="ARBA00005384"/>
    </source>
</evidence>
<evidence type="ECO:0000256" key="5">
    <source>
        <dbReference type="ARBA" id="ARBA00023163"/>
    </source>
</evidence>
<keyword evidence="5" id="KW-0804">Transcription</keyword>
<dbReference type="InterPro" id="IPR036390">
    <property type="entry name" value="WH_DNA-bd_sf"/>
</dbReference>
<dbReference type="PANTHER" id="PTHR46577">
    <property type="entry name" value="HTH-TYPE TRANSCRIPTIONAL REGULATORY PROTEIN GABR"/>
    <property type="match status" value="1"/>
</dbReference>
<dbReference type="GO" id="GO:0008483">
    <property type="term" value="F:transaminase activity"/>
    <property type="evidence" value="ECO:0007669"/>
    <property type="project" value="UniProtKB-KW"/>
</dbReference>
<dbReference type="SMART" id="SM00345">
    <property type="entry name" value="HTH_GNTR"/>
    <property type="match status" value="1"/>
</dbReference>
<dbReference type="Proteomes" id="UP000248899">
    <property type="component" value="Unassembled WGS sequence"/>
</dbReference>
<keyword evidence="3" id="KW-0805">Transcription regulation</keyword>
<evidence type="ECO:0000256" key="3">
    <source>
        <dbReference type="ARBA" id="ARBA00023015"/>
    </source>
</evidence>
<dbReference type="GO" id="GO:0030170">
    <property type="term" value="F:pyridoxal phosphate binding"/>
    <property type="evidence" value="ECO:0007669"/>
    <property type="project" value="InterPro"/>
</dbReference>
<dbReference type="SUPFAM" id="SSF46785">
    <property type="entry name" value="Winged helix' DNA-binding domain"/>
    <property type="match status" value="1"/>
</dbReference>
<reference evidence="7 8" key="1">
    <citation type="submission" date="2018-06" db="EMBL/GenBank/DDBJ databases">
        <title>Towards the identification of Burkholderia cepacia strain which caused fatal septicemia.</title>
        <authorList>
            <person name="Bui L.A.T."/>
            <person name="Zakharova I.B."/>
            <person name="Shpak I.M."/>
            <person name="Teteryatnikova N."/>
            <person name="Ustinov D.V."/>
            <person name="Kuzyutina Y.A."/>
            <person name="Nguyen H.N."/>
            <person name="Antonov A.S."/>
            <person name="Avdyusheva E.F."/>
            <person name="Victorov D.V."/>
        </authorList>
    </citation>
    <scope>NUCLEOTIDE SEQUENCE [LARGE SCALE GENOMIC DNA]</scope>
    <source>
        <strain evidence="7 8">PT02</strain>
    </source>
</reference>
<dbReference type="InterPro" id="IPR004839">
    <property type="entry name" value="Aminotransferase_I/II_large"/>
</dbReference>
<gene>
    <name evidence="7" type="ORF">DPR02_14440</name>
</gene>
<dbReference type="Gene3D" id="1.10.10.10">
    <property type="entry name" value="Winged helix-like DNA-binding domain superfamily/Winged helix DNA-binding domain"/>
    <property type="match status" value="1"/>
</dbReference>
<dbReference type="CDD" id="cd07377">
    <property type="entry name" value="WHTH_GntR"/>
    <property type="match status" value="1"/>
</dbReference>
<dbReference type="GeneID" id="56661673"/>
<protein>
    <submittedName>
        <fullName evidence="7">PLP-dependent aminotransferase family protein</fullName>
    </submittedName>
</protein>
<dbReference type="Pfam" id="PF00392">
    <property type="entry name" value="GntR"/>
    <property type="match status" value="1"/>
</dbReference>